<dbReference type="EMBL" id="JAKROA010000008">
    <property type="protein sequence ID" value="KAL5105601.1"/>
    <property type="molecule type" value="Genomic_DNA"/>
</dbReference>
<dbReference type="Proteomes" id="UP001651158">
    <property type="component" value="Unassembled WGS sequence"/>
</dbReference>
<evidence type="ECO:0000313" key="2">
    <source>
        <dbReference type="Proteomes" id="UP001651158"/>
    </source>
</evidence>
<organism evidence="1 2">
    <name type="scientific">Taenia crassiceps</name>
    <dbReference type="NCBI Taxonomy" id="6207"/>
    <lineage>
        <taxon>Eukaryota</taxon>
        <taxon>Metazoa</taxon>
        <taxon>Spiralia</taxon>
        <taxon>Lophotrochozoa</taxon>
        <taxon>Platyhelminthes</taxon>
        <taxon>Cestoda</taxon>
        <taxon>Eucestoda</taxon>
        <taxon>Cyclophyllidea</taxon>
        <taxon>Taeniidae</taxon>
        <taxon>Taenia</taxon>
    </lineage>
</organism>
<sequence length="257" mass="27738">MSSFFSSRNDCFIAFSVSAPRQSLHGEMGGGVNGGNEASMLHHVPPSCYEEVSEDRNDRQLECSLAWLTVRNAVRPQTDPCTDCSCIPPAPLLHRALPMVLLHPLCFPTWHCCKSAVVGASGLVGLGGKGEMREDGEKEVKVEVEVEEEEDDVMELTSAVAFVFTPHCICHLLVSTVENDDVHVEVAVMLSWVHPRSTVGTVSEGIGSRTAWYNCFTGSISSVLSFLEWKIGGALALPHFSLSLSLSLSPSSVCDAS</sequence>
<accession>A0ABR4Q7D9</accession>
<gene>
    <name evidence="1" type="ORF">TcWFU_010415</name>
</gene>
<comment type="caution">
    <text evidence="1">The sequence shown here is derived from an EMBL/GenBank/DDBJ whole genome shotgun (WGS) entry which is preliminary data.</text>
</comment>
<keyword evidence="2" id="KW-1185">Reference proteome</keyword>
<reference evidence="1 2" key="1">
    <citation type="journal article" date="2022" name="Front. Cell. Infect. Microbiol.">
        <title>The Genomes of Two Strains of Taenia crassiceps the Animal Model for the Study of Human Cysticercosis.</title>
        <authorList>
            <person name="Bobes R.J."/>
            <person name="Estrada K."/>
            <person name="Rios-Valencia D.G."/>
            <person name="Calderon-Gallegos A."/>
            <person name="de la Torre P."/>
            <person name="Carrero J.C."/>
            <person name="Sanchez-Flores A."/>
            <person name="Laclette J.P."/>
        </authorList>
    </citation>
    <scope>NUCLEOTIDE SEQUENCE [LARGE SCALE GENOMIC DNA]</scope>
    <source>
        <strain evidence="1">WFUcys</strain>
    </source>
</reference>
<name>A0ABR4Q7D9_9CEST</name>
<proteinExistence type="predicted"/>
<protein>
    <submittedName>
        <fullName evidence="1">Uncharacterized protein</fullName>
    </submittedName>
</protein>
<evidence type="ECO:0000313" key="1">
    <source>
        <dbReference type="EMBL" id="KAL5105601.1"/>
    </source>
</evidence>